<evidence type="ECO:0000313" key="2">
    <source>
        <dbReference type="Proteomes" id="UP000000305"/>
    </source>
</evidence>
<keyword evidence="2" id="KW-1185">Reference proteome</keyword>
<dbReference type="HOGENOM" id="CLU_3108517_0_0_1"/>
<dbReference type="AlphaFoldDB" id="E9FZE9"/>
<protein>
    <submittedName>
        <fullName evidence="1">Uncharacterized protein</fullName>
    </submittedName>
</protein>
<dbReference type="EMBL" id="GL732528">
    <property type="protein sequence ID" value="EFX87041.1"/>
    <property type="molecule type" value="Genomic_DNA"/>
</dbReference>
<proteinExistence type="predicted"/>
<gene>
    <name evidence="1" type="ORF">DAPPUDRAFT_235922</name>
</gene>
<evidence type="ECO:0000313" key="1">
    <source>
        <dbReference type="EMBL" id="EFX87041.1"/>
    </source>
</evidence>
<dbReference type="Proteomes" id="UP000000305">
    <property type="component" value="Unassembled WGS sequence"/>
</dbReference>
<dbReference type="KEGG" id="dpx:DAPPUDRAFT_235922"/>
<organism evidence="1 2">
    <name type="scientific">Daphnia pulex</name>
    <name type="common">Water flea</name>
    <dbReference type="NCBI Taxonomy" id="6669"/>
    <lineage>
        <taxon>Eukaryota</taxon>
        <taxon>Metazoa</taxon>
        <taxon>Ecdysozoa</taxon>
        <taxon>Arthropoda</taxon>
        <taxon>Crustacea</taxon>
        <taxon>Branchiopoda</taxon>
        <taxon>Diplostraca</taxon>
        <taxon>Cladocera</taxon>
        <taxon>Anomopoda</taxon>
        <taxon>Daphniidae</taxon>
        <taxon>Daphnia</taxon>
    </lineage>
</organism>
<reference evidence="1 2" key="1">
    <citation type="journal article" date="2011" name="Science">
        <title>The ecoresponsive genome of Daphnia pulex.</title>
        <authorList>
            <person name="Colbourne J.K."/>
            <person name="Pfrender M.E."/>
            <person name="Gilbert D."/>
            <person name="Thomas W.K."/>
            <person name="Tucker A."/>
            <person name="Oakley T.H."/>
            <person name="Tokishita S."/>
            <person name="Aerts A."/>
            <person name="Arnold G.J."/>
            <person name="Basu M.K."/>
            <person name="Bauer D.J."/>
            <person name="Caceres C.E."/>
            <person name="Carmel L."/>
            <person name="Casola C."/>
            <person name="Choi J.H."/>
            <person name="Detter J.C."/>
            <person name="Dong Q."/>
            <person name="Dusheyko S."/>
            <person name="Eads B.D."/>
            <person name="Frohlich T."/>
            <person name="Geiler-Samerotte K.A."/>
            <person name="Gerlach D."/>
            <person name="Hatcher P."/>
            <person name="Jogdeo S."/>
            <person name="Krijgsveld J."/>
            <person name="Kriventseva E.V."/>
            <person name="Kultz D."/>
            <person name="Laforsch C."/>
            <person name="Lindquist E."/>
            <person name="Lopez J."/>
            <person name="Manak J.R."/>
            <person name="Muller J."/>
            <person name="Pangilinan J."/>
            <person name="Patwardhan R.P."/>
            <person name="Pitluck S."/>
            <person name="Pritham E.J."/>
            <person name="Rechtsteiner A."/>
            <person name="Rho M."/>
            <person name="Rogozin I.B."/>
            <person name="Sakarya O."/>
            <person name="Salamov A."/>
            <person name="Schaack S."/>
            <person name="Shapiro H."/>
            <person name="Shiga Y."/>
            <person name="Skalitzky C."/>
            <person name="Smith Z."/>
            <person name="Souvorov A."/>
            <person name="Sung W."/>
            <person name="Tang Z."/>
            <person name="Tsuchiya D."/>
            <person name="Tu H."/>
            <person name="Vos H."/>
            <person name="Wang M."/>
            <person name="Wolf Y.I."/>
            <person name="Yamagata H."/>
            <person name="Yamada T."/>
            <person name="Ye Y."/>
            <person name="Shaw J.R."/>
            <person name="Andrews J."/>
            <person name="Crease T.J."/>
            <person name="Tang H."/>
            <person name="Lucas S.M."/>
            <person name="Robertson H.M."/>
            <person name="Bork P."/>
            <person name="Koonin E.V."/>
            <person name="Zdobnov E.M."/>
            <person name="Grigoriev I.V."/>
            <person name="Lynch M."/>
            <person name="Boore J.L."/>
        </authorList>
    </citation>
    <scope>NUCLEOTIDE SEQUENCE [LARGE SCALE GENOMIC DNA]</scope>
</reference>
<dbReference type="InParanoid" id="E9FZE9"/>
<sequence length="51" mass="5851">MCNPGSMLRPRAPTVDSRCRQIGLVRMTSFKRFQSAITERTNPPRQGPLKY</sequence>
<name>E9FZE9_DAPPU</name>
<accession>E9FZE9</accession>